<sequence>MMQNEGGATCFRLPQSTTHHMIQKGQKVYRYLSVAFWLYIAVAPVIEVIRWKHIRLCRVIILDDIWLKALQKQVICVSNQELEIKFIRFRQVEGLVTFIIGNYLTVECNFERQPNSRKAICYEILAGIVRVYAVMMLRVDRVMLEPQFRGADPIYMSLINNTLTLFLTTKGISQMLLLGTLCPHEMSV</sequence>
<comment type="caution">
    <text evidence="1">The sequence shown here is derived from an EMBL/GenBank/DDBJ whole genome shotgun (WGS) entry which is preliminary data.</text>
</comment>
<evidence type="ECO:0000313" key="1">
    <source>
        <dbReference type="EMBL" id="KAI9910331.1"/>
    </source>
</evidence>
<evidence type="ECO:0000313" key="2">
    <source>
        <dbReference type="Proteomes" id="UP001163321"/>
    </source>
</evidence>
<reference evidence="1 2" key="1">
    <citation type="journal article" date="2022" name="bioRxiv">
        <title>The genome of the oomycete Peronosclerospora sorghi, a cosmopolitan pathogen of maize and sorghum, is inflated with dispersed pseudogenes.</title>
        <authorList>
            <person name="Fletcher K."/>
            <person name="Martin F."/>
            <person name="Isakeit T."/>
            <person name="Cavanaugh K."/>
            <person name="Magill C."/>
            <person name="Michelmore R."/>
        </authorList>
    </citation>
    <scope>NUCLEOTIDE SEQUENCE [LARGE SCALE GENOMIC DNA]</scope>
    <source>
        <strain evidence="1">P6</strain>
    </source>
</reference>
<accession>A0ACC0VW49</accession>
<gene>
    <name evidence="1" type="ORF">PsorP6_010763</name>
</gene>
<proteinExistence type="predicted"/>
<keyword evidence="2" id="KW-1185">Reference proteome</keyword>
<name>A0ACC0VW49_9STRA</name>
<organism evidence="1 2">
    <name type="scientific">Peronosclerospora sorghi</name>
    <dbReference type="NCBI Taxonomy" id="230839"/>
    <lineage>
        <taxon>Eukaryota</taxon>
        <taxon>Sar</taxon>
        <taxon>Stramenopiles</taxon>
        <taxon>Oomycota</taxon>
        <taxon>Peronosporomycetes</taxon>
        <taxon>Peronosporales</taxon>
        <taxon>Peronosporaceae</taxon>
        <taxon>Peronosclerospora</taxon>
    </lineage>
</organism>
<dbReference type="EMBL" id="CM047585">
    <property type="protein sequence ID" value="KAI9910331.1"/>
    <property type="molecule type" value="Genomic_DNA"/>
</dbReference>
<protein>
    <submittedName>
        <fullName evidence="1">Uncharacterized protein</fullName>
    </submittedName>
</protein>
<dbReference type="Proteomes" id="UP001163321">
    <property type="component" value="Chromosome 6"/>
</dbReference>